<dbReference type="PRINTS" id="PR02045">
    <property type="entry name" value="F138DOMAIN"/>
</dbReference>
<reference evidence="1" key="3">
    <citation type="submission" date="2025-09" db="UniProtKB">
        <authorList>
            <consortium name="Ensembl"/>
        </authorList>
    </citation>
    <scope>IDENTIFICATION</scope>
</reference>
<evidence type="ECO:0000313" key="2">
    <source>
        <dbReference type="Proteomes" id="UP000233100"/>
    </source>
</evidence>
<dbReference type="PANTHER" id="PTHR46254">
    <property type="entry name" value="PROTEIN GVQW1-RELATED"/>
    <property type="match status" value="1"/>
</dbReference>
<dbReference type="PANTHER" id="PTHR46254:SF3">
    <property type="entry name" value="SECRETED PROTEIN"/>
    <property type="match status" value="1"/>
</dbReference>
<dbReference type="Ensembl" id="ENSMFAT00000100909.1">
    <property type="protein sequence ID" value="ENSMFAP00000048432.1"/>
    <property type="gene ID" value="ENSMFAG00000047389.1"/>
</dbReference>
<dbReference type="Proteomes" id="UP000233100">
    <property type="component" value="Chromosome 11"/>
</dbReference>
<dbReference type="AlphaFoldDB" id="A0A7N9CGR1"/>
<name>A0A7N9CGR1_MACFA</name>
<organism evidence="1 2">
    <name type="scientific">Macaca fascicularis</name>
    <name type="common">Crab-eating macaque</name>
    <name type="synonym">Cynomolgus monkey</name>
    <dbReference type="NCBI Taxonomy" id="9541"/>
    <lineage>
        <taxon>Eukaryota</taxon>
        <taxon>Metazoa</taxon>
        <taxon>Chordata</taxon>
        <taxon>Craniata</taxon>
        <taxon>Vertebrata</taxon>
        <taxon>Euteleostomi</taxon>
        <taxon>Mammalia</taxon>
        <taxon>Eutheria</taxon>
        <taxon>Euarchontoglires</taxon>
        <taxon>Primates</taxon>
        <taxon>Haplorrhini</taxon>
        <taxon>Catarrhini</taxon>
        <taxon>Cercopithecidae</taxon>
        <taxon>Cercopithecinae</taxon>
        <taxon>Macaca</taxon>
    </lineage>
</organism>
<keyword evidence="2" id="KW-1185">Reference proteome</keyword>
<accession>A0A7N9CGR1</accession>
<reference evidence="1" key="2">
    <citation type="submission" date="2025-08" db="UniProtKB">
        <authorList>
            <consortium name="Ensembl"/>
        </authorList>
    </citation>
    <scope>IDENTIFICATION</scope>
</reference>
<proteinExistence type="predicted"/>
<protein>
    <submittedName>
        <fullName evidence="1">Uncharacterized protein</fullName>
    </submittedName>
</protein>
<reference evidence="1 2" key="1">
    <citation type="submission" date="2013-03" db="EMBL/GenBank/DDBJ databases">
        <authorList>
            <person name="Warren W."/>
            <person name="Wilson R.K."/>
        </authorList>
    </citation>
    <scope>NUCLEOTIDE SEQUENCE</scope>
</reference>
<evidence type="ECO:0000313" key="1">
    <source>
        <dbReference type="Ensembl" id="ENSMFAP00000048432.1"/>
    </source>
</evidence>
<dbReference type="GeneTree" id="ENSGT00940000164709"/>
<sequence length="136" mass="15306">MRRYTNIIVAISKSLFFFFFLRQGLPLSPRLVQWHNLGSLQPLPPGFQQFSCLSLPNSWNYRRAPPCPANFCIFVETRFHHVGQAGLELLTLGDPLSWPPKRLGLQVRSSSQPDEHGEIPSLLKIQKLAGHGGACL</sequence>